<proteinExistence type="predicted"/>
<reference evidence="2" key="1">
    <citation type="submission" date="2016-05" db="EMBL/GenBank/DDBJ databases">
        <authorList>
            <person name="Lavstsen T."/>
            <person name="Jespersen J.S."/>
        </authorList>
    </citation>
    <scope>NUCLEOTIDE SEQUENCE</scope>
    <source>
        <tissue evidence="2">Brain</tissue>
    </source>
</reference>
<sequence length="125" mass="13540">MVMSYKVATAALGHTDRGETAEHRHHRILRPPPAGQVGPVSCPRTQQHPPLPGTGIDPTTIQLLDNPLYLPSYCCPYGASSRGRTNPAWMMKNVLHQSGSGPEAGGQQLRVTPRTLEMFAFKLGA</sequence>
<feature type="region of interest" description="Disordered" evidence="1">
    <location>
        <begin position="13"/>
        <end position="42"/>
    </location>
</feature>
<reference evidence="2" key="2">
    <citation type="submission" date="2016-06" db="EMBL/GenBank/DDBJ databases">
        <title>The genome of a short-lived fish provides insights into sex chromosome evolution and the genetic control of aging.</title>
        <authorList>
            <person name="Reichwald K."/>
            <person name="Felder M."/>
            <person name="Petzold A."/>
            <person name="Koch P."/>
            <person name="Groth M."/>
            <person name="Platzer M."/>
        </authorList>
    </citation>
    <scope>NUCLEOTIDE SEQUENCE</scope>
    <source>
        <tissue evidence="2">Brain</tissue>
    </source>
</reference>
<organism evidence="2">
    <name type="scientific">Iconisemion striatum</name>
    <dbReference type="NCBI Taxonomy" id="60296"/>
    <lineage>
        <taxon>Eukaryota</taxon>
        <taxon>Metazoa</taxon>
        <taxon>Chordata</taxon>
        <taxon>Craniata</taxon>
        <taxon>Vertebrata</taxon>
        <taxon>Euteleostomi</taxon>
        <taxon>Actinopterygii</taxon>
        <taxon>Neopterygii</taxon>
        <taxon>Teleostei</taxon>
        <taxon>Neoteleostei</taxon>
        <taxon>Acanthomorphata</taxon>
        <taxon>Ovalentaria</taxon>
        <taxon>Atherinomorphae</taxon>
        <taxon>Cyprinodontiformes</taxon>
        <taxon>Nothobranchiidae</taxon>
        <taxon>Iconisemion</taxon>
    </lineage>
</organism>
<dbReference type="EMBL" id="HADW01017188">
    <property type="protein sequence ID" value="SBP18588.1"/>
    <property type="molecule type" value="Transcribed_RNA"/>
</dbReference>
<accession>A0A1A7XKR7</accession>
<dbReference type="AlphaFoldDB" id="A0A1A7XKR7"/>
<evidence type="ECO:0000313" key="2">
    <source>
        <dbReference type="EMBL" id="SBP18588.1"/>
    </source>
</evidence>
<gene>
    <name evidence="2" type="primary">Nfu_g_1_013803</name>
</gene>
<evidence type="ECO:0000256" key="1">
    <source>
        <dbReference type="SAM" id="MobiDB-lite"/>
    </source>
</evidence>
<protein>
    <submittedName>
        <fullName evidence="2">Uncharacterized protein</fullName>
    </submittedName>
</protein>
<name>A0A1A7XKR7_9TELE</name>